<dbReference type="PANTHER" id="PTHR31360">
    <property type="match status" value="1"/>
</dbReference>
<accession>A0A8E2JK96</accession>
<proteinExistence type="inferred from homology"/>
<evidence type="ECO:0000313" key="3">
    <source>
        <dbReference type="Proteomes" id="UP000250266"/>
    </source>
</evidence>
<reference evidence="2 3" key="1">
    <citation type="journal article" date="2016" name="Nat. Commun.">
        <title>Ectomycorrhizal ecology is imprinted in the genome of the dominant symbiotic fungus Cenococcum geophilum.</title>
        <authorList>
            <consortium name="DOE Joint Genome Institute"/>
            <person name="Peter M."/>
            <person name="Kohler A."/>
            <person name="Ohm R.A."/>
            <person name="Kuo A."/>
            <person name="Krutzmann J."/>
            <person name="Morin E."/>
            <person name="Arend M."/>
            <person name="Barry K.W."/>
            <person name="Binder M."/>
            <person name="Choi C."/>
            <person name="Clum A."/>
            <person name="Copeland A."/>
            <person name="Grisel N."/>
            <person name="Haridas S."/>
            <person name="Kipfer T."/>
            <person name="LaButti K."/>
            <person name="Lindquist E."/>
            <person name="Lipzen A."/>
            <person name="Maire R."/>
            <person name="Meier B."/>
            <person name="Mihaltcheva S."/>
            <person name="Molinier V."/>
            <person name="Murat C."/>
            <person name="Poggeler S."/>
            <person name="Quandt C.A."/>
            <person name="Sperisen C."/>
            <person name="Tritt A."/>
            <person name="Tisserant E."/>
            <person name="Crous P.W."/>
            <person name="Henrissat B."/>
            <person name="Nehls U."/>
            <person name="Egli S."/>
            <person name="Spatafora J.W."/>
            <person name="Grigoriev I.V."/>
            <person name="Martin F.M."/>
        </authorList>
    </citation>
    <scope>NUCLEOTIDE SEQUENCE [LARGE SCALE GENOMIC DNA]</scope>
    <source>
        <strain evidence="2 3">CBS 459.81</strain>
    </source>
</reference>
<dbReference type="EMBL" id="KV744817">
    <property type="protein sequence ID" value="OCK85574.1"/>
    <property type="molecule type" value="Genomic_DNA"/>
</dbReference>
<keyword evidence="3" id="KW-1185">Reference proteome</keyword>
<dbReference type="Proteomes" id="UP000250266">
    <property type="component" value="Unassembled WGS sequence"/>
</dbReference>
<protein>
    <submittedName>
        <fullName evidence="2">DUF1264-domain-containing protein</fullName>
    </submittedName>
</protein>
<dbReference type="Pfam" id="PF06884">
    <property type="entry name" value="DUF1264"/>
    <property type="match status" value="1"/>
</dbReference>
<name>A0A8E2JK96_9PEZI</name>
<comment type="similarity">
    <text evidence="1">Belongs to the OBAP family.</text>
</comment>
<dbReference type="OrthoDB" id="1901244at2759"/>
<dbReference type="AlphaFoldDB" id="A0A8E2JK96"/>
<evidence type="ECO:0000313" key="2">
    <source>
        <dbReference type="EMBL" id="OCK85574.1"/>
    </source>
</evidence>
<dbReference type="InterPro" id="IPR010686">
    <property type="entry name" value="OBAP-like"/>
</dbReference>
<dbReference type="PANTHER" id="PTHR31360:SF0">
    <property type="entry name" value="OIL BODY-ASSOCIATED PROTEIN 1B"/>
    <property type="match status" value="1"/>
</dbReference>
<sequence length="171" mass="19081">MSSDFIQCAIYVPESNPARLAGIEYIVTGDAFSKFPMEERALWHSHQYEVTSGYLIEPGMPDGVDDAVMKILVNSYGKTVHTWRYDEKNNSLPLGIPELVSGYTGSGQLPEDFVASRDAFFNVNTTLIREERQKVIKAPPVQDGADSWKYGYVLTLELKNTSTTTNFTSGK</sequence>
<evidence type="ECO:0000256" key="1">
    <source>
        <dbReference type="ARBA" id="ARBA00009740"/>
    </source>
</evidence>
<organism evidence="2 3">
    <name type="scientific">Lepidopterella palustris CBS 459.81</name>
    <dbReference type="NCBI Taxonomy" id="1314670"/>
    <lineage>
        <taxon>Eukaryota</taxon>
        <taxon>Fungi</taxon>
        <taxon>Dikarya</taxon>
        <taxon>Ascomycota</taxon>
        <taxon>Pezizomycotina</taxon>
        <taxon>Dothideomycetes</taxon>
        <taxon>Pleosporomycetidae</taxon>
        <taxon>Mytilinidiales</taxon>
        <taxon>Argynnaceae</taxon>
        <taxon>Lepidopterella</taxon>
    </lineage>
</organism>
<gene>
    <name evidence="2" type="ORF">K432DRAFT_400190</name>
</gene>